<name>B8KQZ7_9GAMM</name>
<dbReference type="GO" id="GO:0005524">
    <property type="term" value="F:ATP binding"/>
    <property type="evidence" value="ECO:0007669"/>
    <property type="project" value="UniProtKB-UniRule"/>
</dbReference>
<dbReference type="Gene3D" id="3.40.50.10810">
    <property type="entry name" value="Tandem AAA-ATPase domain"/>
    <property type="match status" value="1"/>
</dbReference>
<feature type="binding site" evidence="9">
    <location>
        <begin position="176"/>
        <end position="183"/>
    </location>
    <ligand>
        <name>ATP</name>
        <dbReference type="ChEBI" id="CHEBI:30616"/>
    </ligand>
</feature>
<dbReference type="Pfam" id="PF18339">
    <property type="entry name" value="Tudor_1_RapA"/>
    <property type="match status" value="1"/>
</dbReference>
<evidence type="ECO:0000256" key="2">
    <source>
        <dbReference type="ARBA" id="ARBA00022801"/>
    </source>
</evidence>
<evidence type="ECO:0000256" key="9">
    <source>
        <dbReference type="HAMAP-Rule" id="MF_01821"/>
    </source>
</evidence>
<dbReference type="CDD" id="cd18011">
    <property type="entry name" value="DEXDc_RapA"/>
    <property type="match status" value="1"/>
</dbReference>
<dbReference type="Gene3D" id="6.10.140.2230">
    <property type="match status" value="1"/>
</dbReference>
<keyword evidence="10" id="KW-0175">Coiled coil</keyword>
<dbReference type="SMART" id="SM00487">
    <property type="entry name" value="DEXDc"/>
    <property type="match status" value="1"/>
</dbReference>
<dbReference type="InterPro" id="IPR000330">
    <property type="entry name" value="SNF2_N"/>
</dbReference>
<feature type="domain" description="Helicase C-terminal" evidence="12">
    <location>
        <begin position="446"/>
        <end position="607"/>
    </location>
</feature>
<dbReference type="Pfam" id="PF00176">
    <property type="entry name" value="SNF2-rel_dom"/>
    <property type="match status" value="1"/>
</dbReference>
<dbReference type="Gene3D" id="3.30.360.80">
    <property type="match status" value="1"/>
</dbReference>
<feature type="coiled-coil region" evidence="10">
    <location>
        <begin position="825"/>
        <end position="852"/>
    </location>
</feature>
<feature type="domain" description="Helicase ATP-binding" evidence="11">
    <location>
        <begin position="163"/>
        <end position="331"/>
    </location>
</feature>
<sequence length="917" mass="102321">MTTEFALGQRWVSHADVELGLGIVVEVDPRRVTVHFPAVGEDRTYATDRAPLTRLALKSGDLLNRVDGEQFTVTDVEHHDGVLVYKVEENNEITAVSELELDSHIQLSSPKDRLLNNQLDKIADFKLRFATLQHRASAESVAFRGLLGARTSLLSHQMFIAHEVGRRFAPRVLLADEVGLGKTIEAGLILNQQLLTGRAQRALIMVPDALIHQWLVEMLRRFNLHFSLFDAERLADIDDASPFETEQLILCPFSLFSDHPNARALAMSVNWDIVVVDEAHHLNHASAEEDRLYDFVEALSGLPKGLLLLTATPEQAGVESHFARLRLLDAGRFSSIDEFLEEQRHYAEWNTVIDSLLAGSTADHLPEGVDTDATPSEQIDQLLDRYGTGRVLFRNTRASVPGFPVRTLHSYPLELPEGYADHKTELYPELSTEESTWLAKDPRVHWLETTLRELRPQKVLVICANAQTALALEQYLHLQAGIRCAAFHEGLTLVERDRAAAYFAEEEGGAQALICSEIGSEGRNFQFAHHLICFDLPLNPDLVEQRIGRLDRIGQESAVNIHVPWLKNSAQAVLFQWLDEGLAAFTHSSAVGHAVYSEFEMALHMALETPDSDHAELMQATRHFRQALESEMQAGRDKLLELNSHRPDVGLKIIAAVEDHEAPGQIEEFAELLFDRIGIDQDYHAEGSYVLRPSERMITGQLPALGEEGTTITFDRQRALARDDMVFLTWEHPLIREAIDIVVHSELGNATLGTLKHSKIKPGSVLLEAIFTIDCIAPAHLELGRFVDLAPHRFVISSDGKNVAQGISHEALNQLIQPVPAATSANVIRSIKAQLERQIEKAETLAREAMAGVLEIAQKEMQESLESERERLLFLKSVNPSVRQDEIDAIEARITDSARAISGCQLQQQALRVVIAT</sequence>
<dbReference type="RefSeq" id="WP_009020740.1">
    <property type="nucleotide sequence ID" value="NZ_DS999411.1"/>
</dbReference>
<dbReference type="InterPro" id="IPR022737">
    <property type="entry name" value="RapA_C"/>
</dbReference>
<dbReference type="InterPro" id="IPR014001">
    <property type="entry name" value="Helicase_ATP-bd"/>
</dbReference>
<dbReference type="AlphaFoldDB" id="B8KQZ7"/>
<evidence type="ECO:0000256" key="7">
    <source>
        <dbReference type="ARBA" id="ARBA00023159"/>
    </source>
</evidence>
<dbReference type="GO" id="GO:0006355">
    <property type="term" value="P:regulation of DNA-templated transcription"/>
    <property type="evidence" value="ECO:0007669"/>
    <property type="project" value="UniProtKB-UniRule"/>
</dbReference>
<protein>
    <recommendedName>
        <fullName evidence="9">RNA polymerase-associated protein RapA</fullName>
        <ecNumber evidence="9">3.6.4.-</ecNumber>
    </recommendedName>
    <alternativeName>
        <fullName evidence="9">ATP-dependent helicase HepA</fullName>
    </alternativeName>
</protein>
<evidence type="ECO:0000256" key="10">
    <source>
        <dbReference type="SAM" id="Coils"/>
    </source>
</evidence>
<dbReference type="InterPro" id="IPR001650">
    <property type="entry name" value="Helicase_C-like"/>
</dbReference>
<dbReference type="Gene3D" id="2.30.30.140">
    <property type="match status" value="1"/>
</dbReference>
<evidence type="ECO:0000256" key="1">
    <source>
        <dbReference type="ARBA" id="ARBA00022741"/>
    </source>
</evidence>
<dbReference type="GO" id="GO:0016817">
    <property type="term" value="F:hydrolase activity, acting on acid anhydrides"/>
    <property type="evidence" value="ECO:0007669"/>
    <property type="project" value="InterPro"/>
</dbReference>
<dbReference type="Proteomes" id="UP000004699">
    <property type="component" value="Unassembled WGS sequence"/>
</dbReference>
<dbReference type="GO" id="GO:0003677">
    <property type="term" value="F:DNA binding"/>
    <property type="evidence" value="ECO:0007669"/>
    <property type="project" value="UniProtKB-KW"/>
</dbReference>
<keyword evidence="8 9" id="KW-0804">Transcription</keyword>
<dbReference type="Gene3D" id="6.10.140.1500">
    <property type="match status" value="1"/>
</dbReference>
<dbReference type="EMBL" id="DS999411">
    <property type="protein sequence ID" value="EED35996.1"/>
    <property type="molecule type" value="Genomic_DNA"/>
</dbReference>
<dbReference type="PANTHER" id="PTHR45766:SF6">
    <property type="entry name" value="SWI_SNF-RELATED MATRIX-ASSOCIATED ACTIN-DEPENDENT REGULATOR OF CHROMATIN SUBFAMILY A-LIKE PROTEIN 1"/>
    <property type="match status" value="1"/>
</dbReference>
<organism evidence="13 14">
    <name type="scientific">Luminiphilus syltensis NOR5-1B</name>
    <dbReference type="NCBI Taxonomy" id="565045"/>
    <lineage>
        <taxon>Bacteria</taxon>
        <taxon>Pseudomonadati</taxon>
        <taxon>Pseudomonadota</taxon>
        <taxon>Gammaproteobacteria</taxon>
        <taxon>Cellvibrionales</taxon>
        <taxon>Halieaceae</taxon>
        <taxon>Luminiphilus</taxon>
    </lineage>
</organism>
<evidence type="ECO:0000259" key="11">
    <source>
        <dbReference type="PROSITE" id="PS51192"/>
    </source>
</evidence>
<keyword evidence="4 9" id="KW-0067">ATP-binding</keyword>
<evidence type="ECO:0000256" key="4">
    <source>
        <dbReference type="ARBA" id="ARBA00022840"/>
    </source>
</evidence>
<evidence type="ECO:0000256" key="8">
    <source>
        <dbReference type="ARBA" id="ARBA00023163"/>
    </source>
</evidence>
<evidence type="ECO:0000259" key="12">
    <source>
        <dbReference type="PROSITE" id="PS51194"/>
    </source>
</evidence>
<keyword evidence="6 9" id="KW-0238">DNA-binding</keyword>
<accession>B8KQZ7</accession>
<dbReference type="Pfam" id="PF18337">
    <property type="entry name" value="Tudor_RapA"/>
    <property type="match status" value="1"/>
</dbReference>
<dbReference type="NCBIfam" id="NF003426">
    <property type="entry name" value="PRK04914.1"/>
    <property type="match status" value="1"/>
</dbReference>
<dbReference type="HOGENOM" id="CLU_011520_0_0_6"/>
<evidence type="ECO:0000256" key="6">
    <source>
        <dbReference type="ARBA" id="ARBA00023125"/>
    </source>
</evidence>
<dbReference type="InterPro" id="IPR027417">
    <property type="entry name" value="P-loop_NTPase"/>
</dbReference>
<dbReference type="OrthoDB" id="9814088at2"/>
<evidence type="ECO:0000313" key="13">
    <source>
        <dbReference type="EMBL" id="EED35996.1"/>
    </source>
</evidence>
<dbReference type="InterPro" id="IPR038718">
    <property type="entry name" value="SNF2-like_sf"/>
</dbReference>
<dbReference type="InterPro" id="IPR057342">
    <property type="entry name" value="DEXDc_RapA"/>
</dbReference>
<dbReference type="Gene3D" id="3.40.50.300">
    <property type="entry name" value="P-loop containing nucleotide triphosphate hydrolases"/>
    <property type="match status" value="1"/>
</dbReference>
<comment type="subunit">
    <text evidence="9">Interacts with the RNAP. Has a higher affinity for the core RNAP than for the holoenzyme. Its ATPase activity is stimulated by binding to RNAP.</text>
</comment>
<keyword evidence="7 9" id="KW-0010">Activator</keyword>
<keyword evidence="14" id="KW-1185">Reference proteome</keyword>
<evidence type="ECO:0000256" key="3">
    <source>
        <dbReference type="ARBA" id="ARBA00022806"/>
    </source>
</evidence>
<dbReference type="SMART" id="SM00490">
    <property type="entry name" value="HELICc"/>
    <property type="match status" value="1"/>
</dbReference>
<dbReference type="PANTHER" id="PTHR45766">
    <property type="entry name" value="DNA ANNEALING HELICASE AND ENDONUCLEASE ZRANB3 FAMILY MEMBER"/>
    <property type="match status" value="1"/>
</dbReference>
<evidence type="ECO:0000256" key="5">
    <source>
        <dbReference type="ARBA" id="ARBA00023015"/>
    </source>
</evidence>
<dbReference type="Pfam" id="PF00271">
    <property type="entry name" value="Helicase_C"/>
    <property type="match status" value="1"/>
</dbReference>
<dbReference type="EC" id="3.6.4.-" evidence="9"/>
<dbReference type="HAMAP" id="MF_01821">
    <property type="entry name" value="Helicase_RapA"/>
    <property type="match status" value="1"/>
</dbReference>
<keyword evidence="5 9" id="KW-0805">Transcription regulation</keyword>
<keyword evidence="1 9" id="KW-0547">Nucleotide-binding</keyword>
<dbReference type="Gene3D" id="2.30.30.930">
    <property type="match status" value="1"/>
</dbReference>
<keyword evidence="2 9" id="KW-0378">Hydrolase</keyword>
<dbReference type="Pfam" id="PF12137">
    <property type="entry name" value="RapA_C"/>
    <property type="match status" value="1"/>
</dbReference>
<dbReference type="PROSITE" id="PS51194">
    <property type="entry name" value="HELICASE_CTER"/>
    <property type="match status" value="1"/>
</dbReference>
<reference evidence="14" key="1">
    <citation type="journal article" date="2013" name="BMC Microbiol.">
        <title>Taxonomy and evolution of bacteriochlorophyll a-containing members of the OM60/NOR5 clade of marine gammaproteobacteria: description of Luminiphilus syltensis gen. nov., sp. nov., reclassification of Haliea rubra as Pseudohaliea rubra gen. nov., comb. nov., and emendation of Chromatocurvus halotolerans.</title>
        <authorList>
            <person name="Spring S."/>
            <person name="Riedel T."/>
            <person name="Sproer C."/>
            <person name="Yan S."/>
            <person name="Harder J."/>
            <person name="Fuchs B.M."/>
        </authorList>
    </citation>
    <scope>NUCLEOTIDE SEQUENCE [LARGE SCALE GENOMIC DNA]</scope>
    <source>
        <strain evidence="14">NOR51-B</strain>
    </source>
</reference>
<gene>
    <name evidence="13" type="primary">hepA</name>
    <name evidence="9" type="synonym">rapA</name>
    <name evidence="13" type="ORF">NOR51B_1944</name>
</gene>
<keyword evidence="3 9" id="KW-0347">Helicase</keyword>
<dbReference type="InterPro" id="IPR049730">
    <property type="entry name" value="SNF2/RAD54-like_C"/>
</dbReference>
<proteinExistence type="inferred from homology"/>
<feature type="short sequence motif" description="DEAH box" evidence="9">
    <location>
        <begin position="277"/>
        <end position="280"/>
    </location>
</feature>
<comment type="function">
    <text evidence="9">Transcription regulator that activates transcription by stimulating RNA polymerase (RNAP) recycling in case of stress conditions such as supercoiled DNA or high salt concentrations. Probably acts by releasing the RNAP, when it is trapped or immobilized on tightly supercoiled DNA. Does not activate transcription on linear DNA. Probably not involved in DNA repair.</text>
</comment>
<dbReference type="STRING" id="565045.NOR51B_1944"/>
<dbReference type="CDD" id="cd18793">
    <property type="entry name" value="SF2_C_SNF"/>
    <property type="match status" value="1"/>
</dbReference>
<dbReference type="SUPFAM" id="SSF52540">
    <property type="entry name" value="P-loop containing nucleoside triphosphate hydrolases"/>
    <property type="match status" value="2"/>
</dbReference>
<dbReference type="eggNOG" id="COG0553">
    <property type="taxonomic scope" value="Bacteria"/>
</dbReference>
<dbReference type="GO" id="GO:0004386">
    <property type="term" value="F:helicase activity"/>
    <property type="evidence" value="ECO:0007669"/>
    <property type="project" value="UniProtKB-UniRule"/>
</dbReference>
<dbReference type="InterPro" id="IPR023949">
    <property type="entry name" value="Helicase_RapA"/>
</dbReference>
<dbReference type="InterPro" id="IPR040766">
    <property type="entry name" value="Tudor_2_RapA"/>
</dbReference>
<comment type="similarity">
    <text evidence="9">Belongs to the SNF2/RAD54 helicase family. RapA subfamily.</text>
</comment>
<dbReference type="PROSITE" id="PS51192">
    <property type="entry name" value="HELICASE_ATP_BIND_1"/>
    <property type="match status" value="1"/>
</dbReference>
<evidence type="ECO:0000313" key="14">
    <source>
        <dbReference type="Proteomes" id="UP000004699"/>
    </source>
</evidence>
<dbReference type="InterPro" id="IPR040765">
    <property type="entry name" value="Tudor_1_RapA"/>
</dbReference>